<dbReference type="FunFam" id="3.30.710.10:FF:000036">
    <property type="entry name" value="Mod(Mdg4), isoform H"/>
    <property type="match status" value="1"/>
</dbReference>
<dbReference type="CDD" id="cd18315">
    <property type="entry name" value="BTB_POZ_BAB-like"/>
    <property type="match status" value="1"/>
</dbReference>
<sequence length="393" mass="44614">MEGEQFSLCWNNFHNNLSSGFHSLFKDEDLVDVTLAADGKFLKAHKTVLSVCSPFFKDLFRVNPCKHPIVILPEVNYNALSSLLHFMYQGEVSVSQEEIPTFMRVAEMLKVKGLTDNNSSSSSSETNGYTNSSRSSFGYQDQRQNIMKRPRPVKKIIRPMQQLRPIEPRPIIESPKLSKSPSPHPSQQSQTQSHHSPVQVQTPPIKKPLLDNDLPQSSITPIIPNIIPKLEEYTEPLIKPKLEPIDHHDEENTSHSGEDPNMDIASLADNLQEEPSASPFSSWPPFDMPPQNQDSSSPGTIQCILGKRGCPRLIVDGFVFYKKSVYKGKAFWYCKNSRTPEKCQAVCWTMNGNIVKWPYMHCHPPIPDIFNPEEDTEVPIENLQEVLWQTSFN</sequence>
<dbReference type="PANTHER" id="PTHR23110:SF99">
    <property type="entry name" value="BROAD-COMPLEX CORE PROTEIN ISOFORM 6"/>
    <property type="match status" value="1"/>
</dbReference>
<dbReference type="InterPro" id="IPR011333">
    <property type="entry name" value="SKP1/BTB/POZ_sf"/>
</dbReference>
<dbReference type="KEGG" id="dvv:114333507"/>
<dbReference type="Pfam" id="PF04500">
    <property type="entry name" value="FLYWCH"/>
    <property type="match status" value="1"/>
</dbReference>
<feature type="compositionally biased region" description="Polar residues" evidence="6">
    <location>
        <begin position="134"/>
        <end position="145"/>
    </location>
</feature>
<dbReference type="Gene3D" id="2.20.25.240">
    <property type="match status" value="1"/>
</dbReference>
<dbReference type="Pfam" id="PF00651">
    <property type="entry name" value="BTB"/>
    <property type="match status" value="1"/>
</dbReference>
<dbReference type="Proteomes" id="UP001652700">
    <property type="component" value="Unplaced"/>
</dbReference>
<evidence type="ECO:0000256" key="3">
    <source>
        <dbReference type="ARBA" id="ARBA00022771"/>
    </source>
</evidence>
<feature type="region of interest" description="Disordered" evidence="6">
    <location>
        <begin position="273"/>
        <end position="299"/>
    </location>
</feature>
<feature type="domain" description="BTB" evidence="7">
    <location>
        <begin position="31"/>
        <end position="96"/>
    </location>
</feature>
<evidence type="ECO:0000313" key="8">
    <source>
        <dbReference type="EnsemblMetazoa" id="XP_028139196.1"/>
    </source>
</evidence>
<keyword evidence="3" id="KW-0863">Zinc-finger</keyword>
<evidence type="ECO:0000256" key="2">
    <source>
        <dbReference type="ARBA" id="ARBA00022723"/>
    </source>
</evidence>
<feature type="compositionally biased region" description="Low complexity" evidence="6">
    <location>
        <begin position="115"/>
        <end position="133"/>
    </location>
</feature>
<dbReference type="OrthoDB" id="2311693at2759"/>
<dbReference type="InterPro" id="IPR007588">
    <property type="entry name" value="Znf_FLYWCH"/>
</dbReference>
<reference evidence="10" key="1">
    <citation type="submission" date="2025-04" db="UniProtKB">
        <authorList>
            <consortium name="RefSeq"/>
        </authorList>
    </citation>
    <scope>IDENTIFICATION</scope>
    <source>
        <tissue evidence="10">Whole insect</tissue>
    </source>
</reference>
<evidence type="ECO:0000313" key="10">
    <source>
        <dbReference type="RefSeq" id="XP_028139196.1"/>
    </source>
</evidence>
<dbReference type="Gene3D" id="3.30.710.10">
    <property type="entry name" value="Potassium Channel Kv1.1, Chain A"/>
    <property type="match status" value="1"/>
</dbReference>
<dbReference type="InterPro" id="IPR051095">
    <property type="entry name" value="Dros_DevTransReg"/>
</dbReference>
<organism evidence="10">
    <name type="scientific">Diabrotica virgifera virgifera</name>
    <name type="common">western corn rootworm</name>
    <dbReference type="NCBI Taxonomy" id="50390"/>
    <lineage>
        <taxon>Eukaryota</taxon>
        <taxon>Metazoa</taxon>
        <taxon>Ecdysozoa</taxon>
        <taxon>Arthropoda</taxon>
        <taxon>Hexapoda</taxon>
        <taxon>Insecta</taxon>
        <taxon>Pterygota</taxon>
        <taxon>Neoptera</taxon>
        <taxon>Endopterygota</taxon>
        <taxon>Coleoptera</taxon>
        <taxon>Polyphaga</taxon>
        <taxon>Cucujiformia</taxon>
        <taxon>Chrysomeloidea</taxon>
        <taxon>Chrysomelidae</taxon>
        <taxon>Galerucinae</taxon>
        <taxon>Diabroticina</taxon>
        <taxon>Diabroticites</taxon>
        <taxon>Diabrotica</taxon>
    </lineage>
</organism>
<dbReference type="EnsemblMetazoa" id="XM_028283395.2">
    <property type="protein sequence ID" value="XP_028139196.1"/>
    <property type="gene ID" value="LOC114333507"/>
</dbReference>
<gene>
    <name evidence="10" type="primary">LOC114333507</name>
</gene>
<evidence type="ECO:0000256" key="6">
    <source>
        <dbReference type="SAM" id="MobiDB-lite"/>
    </source>
</evidence>
<dbReference type="GO" id="GO:0008270">
    <property type="term" value="F:zinc ion binding"/>
    <property type="evidence" value="ECO:0007669"/>
    <property type="project" value="UniProtKB-KW"/>
</dbReference>
<feature type="region of interest" description="Disordered" evidence="6">
    <location>
        <begin position="114"/>
        <end position="220"/>
    </location>
</feature>
<dbReference type="SUPFAM" id="SSF54695">
    <property type="entry name" value="POZ domain"/>
    <property type="match status" value="1"/>
</dbReference>
<keyword evidence="5" id="KW-0539">Nucleus</keyword>
<dbReference type="InterPro" id="IPR000210">
    <property type="entry name" value="BTB/POZ_dom"/>
</dbReference>
<evidence type="ECO:0000256" key="4">
    <source>
        <dbReference type="ARBA" id="ARBA00022833"/>
    </source>
</evidence>
<feature type="compositionally biased region" description="Basic residues" evidence="6">
    <location>
        <begin position="146"/>
        <end position="157"/>
    </location>
</feature>
<evidence type="ECO:0000313" key="9">
    <source>
        <dbReference type="Proteomes" id="UP001652700"/>
    </source>
</evidence>
<accession>A0A6P7FSB8</accession>
<name>A0A6P7FSB8_DIAVI</name>
<keyword evidence="2" id="KW-0479">Metal-binding</keyword>
<evidence type="ECO:0000256" key="5">
    <source>
        <dbReference type="ARBA" id="ARBA00023242"/>
    </source>
</evidence>
<dbReference type="AlphaFoldDB" id="A0A6P7FSB8"/>
<dbReference type="GO" id="GO:0005634">
    <property type="term" value="C:nucleus"/>
    <property type="evidence" value="ECO:0007669"/>
    <property type="project" value="UniProtKB-SubCell"/>
</dbReference>
<protein>
    <submittedName>
        <fullName evidence="10">Protein bric-a-brac 1-like isoform X1</fullName>
    </submittedName>
</protein>
<feature type="compositionally biased region" description="Polar residues" evidence="6">
    <location>
        <begin position="290"/>
        <end position="299"/>
    </location>
</feature>
<keyword evidence="9" id="KW-1185">Reference proteome</keyword>
<dbReference type="InParanoid" id="A0A6P7FSB8"/>
<feature type="compositionally biased region" description="Low complexity" evidence="6">
    <location>
        <begin position="169"/>
        <end position="201"/>
    </location>
</feature>
<dbReference type="PROSITE" id="PS50097">
    <property type="entry name" value="BTB"/>
    <property type="match status" value="1"/>
</dbReference>
<comment type="subcellular location">
    <subcellularLocation>
        <location evidence="1">Nucleus</location>
    </subcellularLocation>
</comment>
<feature type="compositionally biased region" description="Low complexity" evidence="6">
    <location>
        <begin position="275"/>
        <end position="285"/>
    </location>
</feature>
<dbReference type="SMART" id="SM00225">
    <property type="entry name" value="BTB"/>
    <property type="match status" value="1"/>
</dbReference>
<keyword evidence="4" id="KW-0862">Zinc</keyword>
<evidence type="ECO:0000259" key="7">
    <source>
        <dbReference type="PROSITE" id="PS50097"/>
    </source>
</evidence>
<dbReference type="PANTHER" id="PTHR23110">
    <property type="entry name" value="BTB DOMAIN TRANSCRIPTION FACTOR"/>
    <property type="match status" value="1"/>
</dbReference>
<proteinExistence type="predicted"/>
<reference evidence="8" key="2">
    <citation type="submission" date="2025-05" db="UniProtKB">
        <authorList>
            <consortium name="EnsemblMetazoa"/>
        </authorList>
    </citation>
    <scope>IDENTIFICATION</scope>
</reference>
<evidence type="ECO:0000256" key="1">
    <source>
        <dbReference type="ARBA" id="ARBA00004123"/>
    </source>
</evidence>
<dbReference type="RefSeq" id="XP_028139196.1">
    <property type="nucleotide sequence ID" value="XM_028283395.1"/>
</dbReference>
<dbReference type="GO" id="GO:0006357">
    <property type="term" value="P:regulation of transcription by RNA polymerase II"/>
    <property type="evidence" value="ECO:0007669"/>
    <property type="project" value="TreeGrafter"/>
</dbReference>
<dbReference type="GeneID" id="114333507"/>